<dbReference type="Pfam" id="PF08501">
    <property type="entry name" value="Shikimate_dh_N"/>
    <property type="match status" value="1"/>
</dbReference>
<evidence type="ECO:0000313" key="5">
    <source>
        <dbReference type="Proteomes" id="UP001160142"/>
    </source>
</evidence>
<dbReference type="PANTHER" id="PTHR21089">
    <property type="entry name" value="SHIKIMATE DEHYDROGENASE"/>
    <property type="match status" value="1"/>
</dbReference>
<keyword evidence="4" id="KW-0560">Oxidoreductase</keyword>
<accession>A0ABT6KLU6</accession>
<dbReference type="RefSeq" id="WP_322133315.1">
    <property type="nucleotide sequence ID" value="NZ_CP085036.1"/>
</dbReference>
<comment type="caution">
    <text evidence="4">The sequence shown here is derived from an EMBL/GenBank/DDBJ whole genome shotgun (WGS) entry which is preliminary data.</text>
</comment>
<dbReference type="EC" id="1.1.1.25" evidence="4"/>
<proteinExistence type="predicted"/>
<evidence type="ECO:0000256" key="1">
    <source>
        <dbReference type="ARBA" id="ARBA00004871"/>
    </source>
</evidence>
<dbReference type="Gene3D" id="3.40.50.720">
    <property type="entry name" value="NAD(P)-binding Rossmann-like Domain"/>
    <property type="match status" value="1"/>
</dbReference>
<dbReference type="InterPro" id="IPR046346">
    <property type="entry name" value="Aminoacid_DH-like_N_sf"/>
</dbReference>
<comment type="pathway">
    <text evidence="1">Metabolic intermediate biosynthesis; chorismate biosynthesis; chorismate from D-erythrose 4-phosphate and phosphoenolpyruvate: step 4/7.</text>
</comment>
<dbReference type="CDD" id="cd01065">
    <property type="entry name" value="NAD_bind_Shikimate_DH"/>
    <property type="match status" value="1"/>
</dbReference>
<dbReference type="Gene3D" id="3.40.50.10860">
    <property type="entry name" value="Leucine Dehydrogenase, chain A, domain 1"/>
    <property type="match status" value="1"/>
</dbReference>
<feature type="domain" description="Shikimate dehydrogenase substrate binding N-terminal" evidence="3">
    <location>
        <begin position="11"/>
        <end position="92"/>
    </location>
</feature>
<dbReference type="InterPro" id="IPR022893">
    <property type="entry name" value="Shikimate_DH_fam"/>
</dbReference>
<keyword evidence="2" id="KW-0028">Amino-acid biosynthesis</keyword>
<keyword evidence="5" id="KW-1185">Reference proteome</keyword>
<keyword evidence="2" id="KW-0057">Aromatic amino acid biosynthesis</keyword>
<dbReference type="InterPro" id="IPR013708">
    <property type="entry name" value="Shikimate_DH-bd_N"/>
</dbReference>
<dbReference type="SUPFAM" id="SSF53223">
    <property type="entry name" value="Aminoacid dehydrogenase-like, N-terminal domain"/>
    <property type="match status" value="1"/>
</dbReference>
<protein>
    <submittedName>
        <fullName evidence="4">Shikimate dehydrogenase</fullName>
        <ecNumber evidence="4">1.1.1.25</ecNumber>
    </submittedName>
</protein>
<reference evidence="4 5" key="1">
    <citation type="submission" date="2023-04" db="EMBL/GenBank/DDBJ databases">
        <title>Genome Encyclopedia of Bacteria and Archaea VI: Functional Genomics of Type Strains.</title>
        <authorList>
            <person name="Whitman W."/>
        </authorList>
    </citation>
    <scope>NUCLEOTIDE SEQUENCE [LARGE SCALE GENOMIC DNA]</scope>
    <source>
        <strain evidence="4 5">SG_E_30_P1</strain>
    </source>
</reference>
<dbReference type="InterPro" id="IPR036291">
    <property type="entry name" value="NAD(P)-bd_dom_sf"/>
</dbReference>
<evidence type="ECO:0000313" key="4">
    <source>
        <dbReference type="EMBL" id="MDH6180990.1"/>
    </source>
</evidence>
<name>A0ABT6KLU6_9MICO</name>
<dbReference type="PANTHER" id="PTHR21089:SF1">
    <property type="entry name" value="BIFUNCTIONAL 3-DEHYDROQUINATE DEHYDRATASE_SHIKIMATE DEHYDROGENASE, CHLOROPLASTIC"/>
    <property type="match status" value="1"/>
</dbReference>
<dbReference type="Proteomes" id="UP001160142">
    <property type="component" value="Unassembled WGS sequence"/>
</dbReference>
<dbReference type="GO" id="GO:0004764">
    <property type="term" value="F:shikimate 3-dehydrogenase (NADP+) activity"/>
    <property type="evidence" value="ECO:0007669"/>
    <property type="project" value="UniProtKB-EC"/>
</dbReference>
<dbReference type="SUPFAM" id="SSF51735">
    <property type="entry name" value="NAD(P)-binding Rossmann-fold domains"/>
    <property type="match status" value="1"/>
</dbReference>
<organism evidence="4 5">
    <name type="scientific">Antiquaquibacter oligotrophicus</name>
    <dbReference type="NCBI Taxonomy" id="2880260"/>
    <lineage>
        <taxon>Bacteria</taxon>
        <taxon>Bacillati</taxon>
        <taxon>Actinomycetota</taxon>
        <taxon>Actinomycetes</taxon>
        <taxon>Micrococcales</taxon>
        <taxon>Microbacteriaceae</taxon>
        <taxon>Antiquaquibacter</taxon>
    </lineage>
</organism>
<gene>
    <name evidence="4" type="ORF">M2152_001172</name>
</gene>
<dbReference type="EMBL" id="JARXVQ010000001">
    <property type="protein sequence ID" value="MDH6180990.1"/>
    <property type="molecule type" value="Genomic_DNA"/>
</dbReference>
<sequence length="281" mass="29935">MRNPERTRLAVLGSPIAHSLSPTIHAAAYRVLDTGWDYGAHDVTGESLASFVAALDDQWRGLSLTMPLKRDVLPLLTARDEMVDRVGAANTVLLGDSLVSGFNTDVRGAVESFRRAGVATLDSVHILGAGATAASLLIAAVELGATHALISARTVERAEPLVVLGAREGIDVDVRPWGISDRSHAVPDAVISTIPQGAADLVFPEDVRSRSTLFDVAYDPWPTPLARAWSDVGGRVISGLDLLINQAVGQIRVFLTGDVERPLPDEESVIAAMWESVASRH</sequence>
<evidence type="ECO:0000256" key="2">
    <source>
        <dbReference type="ARBA" id="ARBA00023141"/>
    </source>
</evidence>
<evidence type="ECO:0000259" key="3">
    <source>
        <dbReference type="Pfam" id="PF08501"/>
    </source>
</evidence>